<evidence type="ECO:0000256" key="1">
    <source>
        <dbReference type="SAM" id="MobiDB-lite"/>
    </source>
</evidence>
<gene>
    <name evidence="2" type="ORF">QTG54_002627</name>
</gene>
<reference evidence="2" key="1">
    <citation type="submission" date="2023-06" db="EMBL/GenBank/DDBJ databases">
        <title>Survivors Of The Sea: Transcriptome response of Skeletonema marinoi to long-term dormancy.</title>
        <authorList>
            <person name="Pinder M.I.M."/>
            <person name="Kourtchenko O."/>
            <person name="Robertson E.K."/>
            <person name="Larsson T."/>
            <person name="Maumus F."/>
            <person name="Osuna-Cruz C.M."/>
            <person name="Vancaester E."/>
            <person name="Stenow R."/>
            <person name="Vandepoele K."/>
            <person name="Ploug H."/>
            <person name="Bruchert V."/>
            <person name="Godhe A."/>
            <person name="Topel M."/>
        </authorList>
    </citation>
    <scope>NUCLEOTIDE SEQUENCE</scope>
    <source>
        <strain evidence="2">R05AC</strain>
    </source>
</reference>
<feature type="region of interest" description="Disordered" evidence="1">
    <location>
        <begin position="44"/>
        <end position="75"/>
    </location>
</feature>
<keyword evidence="3" id="KW-1185">Reference proteome</keyword>
<dbReference type="Proteomes" id="UP001224775">
    <property type="component" value="Unassembled WGS sequence"/>
</dbReference>
<accession>A0AAD9DIZ8</accession>
<feature type="region of interest" description="Disordered" evidence="1">
    <location>
        <begin position="706"/>
        <end position="786"/>
    </location>
</feature>
<feature type="compositionally biased region" description="Polar residues" evidence="1">
    <location>
        <begin position="771"/>
        <end position="780"/>
    </location>
</feature>
<dbReference type="InterPro" id="IPR036397">
    <property type="entry name" value="RNaseH_sf"/>
</dbReference>
<protein>
    <recommendedName>
        <fullName evidence="4">Integrase catalytic domain-containing protein</fullName>
    </recommendedName>
</protein>
<sequence>MEEELEWVIGVVLPKRYELNIDQLSTPNPYNVLAESAKAINNRVQAEPPDPPDPHPTIKHVQWKDQMRSRRKQRKDAARLVKLERKALNDELTVLSNRNNLHRTLAQDVLDYRVTKYQNKQILKGILKVTPRRGKRDKISRPTAATKSPPNGIFHSLTSLRHKFNDMANSASVALCKTKEIIGIKTGIIDSGATNHFGTEDGGFVSTGVPSKKIIGTASGQPMTATVEAVLPMTQLRPEARQADIVPQLKNSLVSISRLADSNYVTIFRPGGKGVEVYDENDVKVTITGEAVLKGWRDGNLWRVPLEDGGSLPISDSTMAEAANNLFELPSIGEGIRYLHASLGFPVKSTWLKAIRAGNFVGWPLVTVENVNKYFPESDETQYGHLNQQRQGVRSTKPREAFVEIDASAAAGKKEKDVYIKVFDMKHQVFSDQTGAFPVRSRGGHRYLMVMLEIDSNVILVEAMKSKKDAEMQRAYLALIGRLKRAGVEIKKHVLDNECSQAMKDLIEKTCQYELVPPHCHRRNIAETSIKNFKQHFISVLSGLPPSFPLNLWHKLLPQTELTLNLLRQSNAYPTVSAHQALFGTFDYNRQPLAPLGCEVLIHEAAGNRPSWGQHAKKGWSLGTSSEHYRSHIIFVKETNSERIGETVFFKHHYITKPKVTHADLVITAAQKLAKTIQRKANWTGDKNLRGLQALSEMFSSIARNESPSSWEKEYVPAEEPSSPPPRVETTSHSPPRVETTSHSPPRVESGQQSRTNTNSIDDTSSRCDVDSTSPSSQVHVPTKPVSPLQKLLSDFKAASSPATTTLYTPNKLIREMRAPEISQSNILPSRTRSGASAPTTANSEHLANALFALDSMEEEYLKPHNPIQSSHGALTDLAYNILAEEPPSFAYNVIDPTTGKLLKYRQLRQHPTLGPAWDISSANEFGRLAQGIGGRVKGTNTIFFIPKSKVPTDRRKDVSYGKFVCKVRPEKVDEPNRTRLTVGGNLINYPFEVATPTAELLLAKILFNSVISTKNARFMTIDIKNFYLNTPMQRYEYIKLKLSDIPNEVIDEYNLRSIATDDEYVYVEIRAGMYGLPQSGLIAQELLEKRLNKEGYYQDKFIPGLWHHEWRPIKFTLVVDDFGVKYVGKQHAEHLLNVLQQNYECSKEWDGERYIGIKLDWDYDRRKVHLSMPGYVKKAIIELDHEPPHQRQDQPHRHVPPNYGAKTQYATPADDEPQLNKTDASRIRKITGKFLYLGRAVDGTLLTPLSAIASSQTSPTTATMEKATQFLDYVSSQEEAVLTYNASEMILATHSDASYLCEPNARSRAGGHFFLSNNDPFPANNGAILNIAQIIKNVMTSAAEAELAALYINAREAVYIRLILEQLGHPQPPTPIQTDNSTAEGVINSKIQPKRTKAMDMRFHWLRDRETLKQFRFYWRPGRLNYADYWTKHHPAAHHRNFRPEILSSPSVITELNQRKKAVSARVCYTDTMWEIAKNIGTMYTSTSRGKSLGSKDETFPQDSAIYWMGCDASVERIRNCKTKRNGQLCDAYVKREKWVTHLKTKAEETKKIYSKRKIDEMTSTSFATAMSGNLIKDRDDLTSRITEIITNPNEKWKKAKLDYQLPPNYYS</sequence>
<dbReference type="EMBL" id="JATAAI010000003">
    <property type="protein sequence ID" value="KAK1747283.1"/>
    <property type="molecule type" value="Genomic_DNA"/>
</dbReference>
<proteinExistence type="predicted"/>
<name>A0AAD9DIZ8_9STRA</name>
<evidence type="ECO:0000313" key="3">
    <source>
        <dbReference type="Proteomes" id="UP001224775"/>
    </source>
</evidence>
<evidence type="ECO:0008006" key="4">
    <source>
        <dbReference type="Google" id="ProtNLM"/>
    </source>
</evidence>
<comment type="caution">
    <text evidence="2">The sequence shown here is derived from an EMBL/GenBank/DDBJ whole genome shotgun (WGS) entry which is preliminary data.</text>
</comment>
<evidence type="ECO:0000313" key="2">
    <source>
        <dbReference type="EMBL" id="KAK1747283.1"/>
    </source>
</evidence>
<dbReference type="SUPFAM" id="SSF53098">
    <property type="entry name" value="Ribonuclease H-like"/>
    <property type="match status" value="1"/>
</dbReference>
<dbReference type="GO" id="GO:0003676">
    <property type="term" value="F:nucleic acid binding"/>
    <property type="evidence" value="ECO:0007669"/>
    <property type="project" value="InterPro"/>
</dbReference>
<dbReference type="InterPro" id="IPR012337">
    <property type="entry name" value="RNaseH-like_sf"/>
</dbReference>
<feature type="compositionally biased region" description="Polar residues" evidence="1">
    <location>
        <begin position="729"/>
        <end position="763"/>
    </location>
</feature>
<organism evidence="2 3">
    <name type="scientific">Skeletonema marinoi</name>
    <dbReference type="NCBI Taxonomy" id="267567"/>
    <lineage>
        <taxon>Eukaryota</taxon>
        <taxon>Sar</taxon>
        <taxon>Stramenopiles</taxon>
        <taxon>Ochrophyta</taxon>
        <taxon>Bacillariophyta</taxon>
        <taxon>Coscinodiscophyceae</taxon>
        <taxon>Thalassiosirophycidae</taxon>
        <taxon>Thalassiosirales</taxon>
        <taxon>Skeletonemataceae</taxon>
        <taxon>Skeletonema</taxon>
        <taxon>Skeletonema marinoi-dohrnii complex</taxon>
    </lineage>
</organism>
<dbReference type="Gene3D" id="3.30.420.10">
    <property type="entry name" value="Ribonuclease H-like superfamily/Ribonuclease H"/>
    <property type="match status" value="1"/>
</dbReference>